<feature type="signal peptide" evidence="2">
    <location>
        <begin position="1"/>
        <end position="23"/>
    </location>
</feature>
<keyword evidence="4" id="KW-1185">Reference proteome</keyword>
<dbReference type="EMBL" id="FOCM01000001">
    <property type="protein sequence ID" value="SEM72145.1"/>
    <property type="molecule type" value="Genomic_DNA"/>
</dbReference>
<evidence type="ECO:0000313" key="4">
    <source>
        <dbReference type="Proteomes" id="UP000199372"/>
    </source>
</evidence>
<reference evidence="4" key="1">
    <citation type="submission" date="2016-10" db="EMBL/GenBank/DDBJ databases">
        <authorList>
            <person name="Varghese N."/>
            <person name="Submissions S."/>
        </authorList>
    </citation>
    <scope>NUCLEOTIDE SEQUENCE [LARGE SCALE GENOMIC DNA]</scope>
    <source>
        <strain evidence="4">DSM 26893</strain>
    </source>
</reference>
<sequence length="354" mass="38549">MTRWPILAAGWALGLLLGASAHAGALQEQIDARLDQTVDLLGERDFDSVVGAVDALLGDATLSDQDLARALRYKGTAYLYDGLFGKALATLSSALEISPRDPWLLWRRCEVNTQIGLLASARRDCHDASRLLDSRWANTLETGLAEYLDYSISLTEAEVHRKLGAHDRAIKMLEGIEVSADLEAIDWRRSEALATLNFDIESFDEAIRHLDTAIDGSASAPAVNRAFLYFVRAASKARLDQPEASAADYAMATNLDPDSELYLFRACDFALDTEQRALAEDACTRLVDLYPDKDIYQRVASINDAQAGRVDQAVERASAIATVEEDDTGLFEAIEAAAEVAEACDPASCDADDP</sequence>
<dbReference type="PROSITE" id="PS50005">
    <property type="entry name" value="TPR"/>
    <property type="match status" value="1"/>
</dbReference>
<keyword evidence="1" id="KW-0802">TPR repeat</keyword>
<dbReference type="Proteomes" id="UP000199372">
    <property type="component" value="Unassembled WGS sequence"/>
</dbReference>
<evidence type="ECO:0000256" key="1">
    <source>
        <dbReference type="PROSITE-ProRule" id="PRU00339"/>
    </source>
</evidence>
<keyword evidence="2" id="KW-0732">Signal</keyword>
<dbReference type="SMART" id="SM00028">
    <property type="entry name" value="TPR"/>
    <property type="match status" value="2"/>
</dbReference>
<accession>A0A1H8AN30</accession>
<proteinExistence type="predicted"/>
<dbReference type="InterPro" id="IPR019734">
    <property type="entry name" value="TPR_rpt"/>
</dbReference>
<organism evidence="3 4">
    <name type="scientific">Palleronia pelagia</name>
    <dbReference type="NCBI Taxonomy" id="387096"/>
    <lineage>
        <taxon>Bacteria</taxon>
        <taxon>Pseudomonadati</taxon>
        <taxon>Pseudomonadota</taxon>
        <taxon>Alphaproteobacteria</taxon>
        <taxon>Rhodobacterales</taxon>
        <taxon>Roseobacteraceae</taxon>
        <taxon>Palleronia</taxon>
    </lineage>
</organism>
<dbReference type="SUPFAM" id="SSF48452">
    <property type="entry name" value="TPR-like"/>
    <property type="match status" value="2"/>
</dbReference>
<protein>
    <submittedName>
        <fullName evidence="3">Uncharacterized protein</fullName>
    </submittedName>
</protein>
<name>A0A1H8AN30_9RHOB</name>
<feature type="repeat" description="TPR" evidence="1">
    <location>
        <begin position="68"/>
        <end position="101"/>
    </location>
</feature>
<evidence type="ECO:0000256" key="2">
    <source>
        <dbReference type="SAM" id="SignalP"/>
    </source>
</evidence>
<dbReference type="OrthoDB" id="7957531at2"/>
<dbReference type="RefSeq" id="WP_091843346.1">
    <property type="nucleotide sequence ID" value="NZ_FOCM01000001.1"/>
</dbReference>
<dbReference type="InterPro" id="IPR011990">
    <property type="entry name" value="TPR-like_helical_dom_sf"/>
</dbReference>
<dbReference type="Gene3D" id="1.25.40.10">
    <property type="entry name" value="Tetratricopeptide repeat domain"/>
    <property type="match status" value="2"/>
</dbReference>
<dbReference type="AlphaFoldDB" id="A0A1H8AN30"/>
<gene>
    <name evidence="3" type="ORF">SAMN04488011_101235</name>
</gene>
<feature type="chain" id="PRO_5011485895" evidence="2">
    <location>
        <begin position="24"/>
        <end position="354"/>
    </location>
</feature>
<evidence type="ECO:0000313" key="3">
    <source>
        <dbReference type="EMBL" id="SEM72145.1"/>
    </source>
</evidence>